<keyword evidence="3" id="KW-1185">Reference proteome</keyword>
<keyword evidence="1" id="KW-0472">Membrane</keyword>
<evidence type="ECO:0000313" key="2">
    <source>
        <dbReference type="EMBL" id="GAA5067516.1"/>
    </source>
</evidence>
<proteinExistence type="predicted"/>
<dbReference type="EMBL" id="BAABHW010000001">
    <property type="protein sequence ID" value="GAA5067516.1"/>
    <property type="molecule type" value="Genomic_DNA"/>
</dbReference>
<organism evidence="2 3">
    <name type="scientific">[Roseibacterium] beibuensis</name>
    <dbReference type="NCBI Taxonomy" id="1193142"/>
    <lineage>
        <taxon>Bacteria</taxon>
        <taxon>Pseudomonadati</taxon>
        <taxon>Pseudomonadota</taxon>
        <taxon>Alphaproteobacteria</taxon>
        <taxon>Rhodobacterales</taxon>
        <taxon>Roseobacteraceae</taxon>
        <taxon>Roseicyclus</taxon>
    </lineage>
</organism>
<dbReference type="Proteomes" id="UP001499910">
    <property type="component" value="Unassembled WGS sequence"/>
</dbReference>
<evidence type="ECO:0000256" key="1">
    <source>
        <dbReference type="SAM" id="Phobius"/>
    </source>
</evidence>
<evidence type="ECO:0000313" key="3">
    <source>
        <dbReference type="Proteomes" id="UP001499910"/>
    </source>
</evidence>
<name>A0ABP9KXB9_9RHOB</name>
<comment type="caution">
    <text evidence="2">The sequence shown here is derived from an EMBL/GenBank/DDBJ whole genome shotgun (WGS) entry which is preliminary data.</text>
</comment>
<reference evidence="3" key="1">
    <citation type="journal article" date="2019" name="Int. J. Syst. Evol. Microbiol.">
        <title>The Global Catalogue of Microorganisms (GCM) 10K type strain sequencing project: providing services to taxonomists for standard genome sequencing and annotation.</title>
        <authorList>
            <consortium name="The Broad Institute Genomics Platform"/>
            <consortium name="The Broad Institute Genome Sequencing Center for Infectious Disease"/>
            <person name="Wu L."/>
            <person name="Ma J."/>
        </authorList>
    </citation>
    <scope>NUCLEOTIDE SEQUENCE [LARGE SCALE GENOMIC DNA]</scope>
    <source>
        <strain evidence="3">JCM 18015</strain>
    </source>
</reference>
<keyword evidence="1" id="KW-0812">Transmembrane</keyword>
<sequence>MPVLGAVLLFGPVFIRSEAEQTAAAGLDAWLVYFFAIWAGLIGATYWINRSLMRDMPGEADAAPAPRGAPDP</sequence>
<feature type="transmembrane region" description="Helical" evidence="1">
    <location>
        <begin position="29"/>
        <end position="48"/>
    </location>
</feature>
<protein>
    <submittedName>
        <fullName evidence="2">Uncharacterized protein</fullName>
    </submittedName>
</protein>
<gene>
    <name evidence="2" type="ORF">GCM10023209_07280</name>
</gene>
<keyword evidence="1" id="KW-1133">Transmembrane helix</keyword>
<accession>A0ABP9KXB9</accession>